<dbReference type="EMBL" id="PYSV01000023">
    <property type="protein sequence ID" value="PTA66642.1"/>
    <property type="molecule type" value="Genomic_DNA"/>
</dbReference>
<dbReference type="PANTHER" id="PTHR38075:SF1">
    <property type="entry name" value="DUF4139 DOMAIN-CONTAINING PROTEIN"/>
    <property type="match status" value="1"/>
</dbReference>
<keyword evidence="3" id="KW-1185">Reference proteome</keyword>
<dbReference type="PANTHER" id="PTHR38075">
    <property type="entry name" value="DUF4139 DOMAIN-CONTAINING PROTEIN"/>
    <property type="match status" value="1"/>
</dbReference>
<protein>
    <recommendedName>
        <fullName evidence="4">DUF4139 domain-containing protein</fullName>
    </recommendedName>
</protein>
<dbReference type="Proteomes" id="UP000240317">
    <property type="component" value="Unassembled WGS sequence"/>
</dbReference>
<evidence type="ECO:0000313" key="3">
    <source>
        <dbReference type="Proteomes" id="UP000240317"/>
    </source>
</evidence>
<evidence type="ECO:0000313" key="2">
    <source>
        <dbReference type="EMBL" id="PTA66642.1"/>
    </source>
</evidence>
<feature type="chain" id="PRO_5015519335" description="DUF4139 domain-containing protein" evidence="1">
    <location>
        <begin position="21"/>
        <end position="444"/>
    </location>
</feature>
<accession>A0A2T3W444</accession>
<comment type="caution">
    <text evidence="2">The sequence shown here is derived from an EMBL/GenBank/DDBJ whole genome shotgun (WGS) entry which is preliminary data.</text>
</comment>
<name>A0A2T3W444_9DEIO</name>
<proteinExistence type="predicted"/>
<dbReference type="OrthoDB" id="58667at2"/>
<gene>
    <name evidence="2" type="ORF">C8263_16880</name>
</gene>
<sequence>MTRRLTALALLLTLSLPAWATDLRVYPAFAEVRAPVTLQAAGGVATHRQSFSRAAWSLIQPGSLSFTGAPLRRIEVRPTDLDWLSTQEGRPVRVLRAGQAPLDGVLVRALDLLVRLSSGEYLHATREELAFAAPPPLHGVAGGVAVAFEVAGQGRVAGVVSYRTQALTWQPRYELAAASAGARLAALAELRNRGTDTYEARQVELFAGEVRAAPALPTSEFQAGRGTAGLDNAAGGMALPSLPGSAPAVSSLGEVRGLQRYALPGGLKLGRGELLTVPFVQPRLSDFARYARIDSYFDRQERAGRAARHYKFTPDQSLPTGPLTVREDGALIGTVALPAAQAGRPVDLDLGADNELRYVRRVQQLAVEKSAEGKVLSTTFQVTFTLTSTKSRSVRVQVREQLYGRFVVVDGQAAPSQQVTVERRVEVPAGQQARVSFRVKLGAS</sequence>
<feature type="signal peptide" evidence="1">
    <location>
        <begin position="1"/>
        <end position="20"/>
    </location>
</feature>
<keyword evidence="1" id="KW-0732">Signal</keyword>
<evidence type="ECO:0000256" key="1">
    <source>
        <dbReference type="SAM" id="SignalP"/>
    </source>
</evidence>
<reference evidence="2 3" key="1">
    <citation type="submission" date="2018-03" db="EMBL/GenBank/DDBJ databases">
        <title>Draft genome of Deinococcus sp. OD32.</title>
        <authorList>
            <person name="Wang X.-P."/>
            <person name="Du Z.-J."/>
        </authorList>
    </citation>
    <scope>NUCLEOTIDE SEQUENCE [LARGE SCALE GENOMIC DNA]</scope>
    <source>
        <strain evidence="2 3">OD32</strain>
    </source>
</reference>
<dbReference type="AlphaFoldDB" id="A0A2T3W444"/>
<dbReference type="RefSeq" id="WP_107139311.1">
    <property type="nucleotide sequence ID" value="NZ_PYSV01000023.1"/>
</dbReference>
<organism evidence="2 3">
    <name type="scientific">Deinococcus arcticus</name>
    <dbReference type="NCBI Taxonomy" id="2136176"/>
    <lineage>
        <taxon>Bacteria</taxon>
        <taxon>Thermotogati</taxon>
        <taxon>Deinococcota</taxon>
        <taxon>Deinococci</taxon>
        <taxon>Deinococcales</taxon>
        <taxon>Deinococcaceae</taxon>
        <taxon>Deinococcus</taxon>
    </lineage>
</organism>
<evidence type="ECO:0008006" key="4">
    <source>
        <dbReference type="Google" id="ProtNLM"/>
    </source>
</evidence>